<protein>
    <submittedName>
        <fullName evidence="2">DUF1027 domain-containing protein</fullName>
    </submittedName>
</protein>
<feature type="compositionally biased region" description="Basic residues" evidence="1">
    <location>
        <begin position="157"/>
        <end position="173"/>
    </location>
</feature>
<keyword evidence="3" id="KW-1185">Reference proteome</keyword>
<sequence length="187" mass="22507">MRKEIAAELYNYNKFPGPEFKQVGSQIMTDKIELQLVDNYREGFDLTAFNQRFSEILTKFDYIVGDWGNEQLRLRGFYKDEREQATSNRISRLEDYLLEYCNYGCAYFVLKNPNPRRASFDKKSPAKREREAKPKRNRQPRFNREKDWDNRREQKKAGKQTKKQGRNQKPKQPKAKEGNRHFVIRQK</sequence>
<organism evidence="2 3">
    <name type="scientific">Streptococcus oricebi</name>
    <dbReference type="NCBI Taxonomy" id="1547447"/>
    <lineage>
        <taxon>Bacteria</taxon>
        <taxon>Bacillati</taxon>
        <taxon>Bacillota</taxon>
        <taxon>Bacilli</taxon>
        <taxon>Lactobacillales</taxon>
        <taxon>Streptococcaceae</taxon>
        <taxon>Streptococcus</taxon>
    </lineage>
</organism>
<feature type="compositionally biased region" description="Basic and acidic residues" evidence="1">
    <location>
        <begin position="118"/>
        <end position="134"/>
    </location>
</feature>
<dbReference type="Gene3D" id="3.50.4.20">
    <property type="match status" value="1"/>
</dbReference>
<dbReference type="Proteomes" id="UP001519296">
    <property type="component" value="Unassembled WGS sequence"/>
</dbReference>
<name>A0ABS5B1Q1_9STRE</name>
<accession>A0ABS5B1Q1</accession>
<evidence type="ECO:0000256" key="1">
    <source>
        <dbReference type="SAM" id="MobiDB-lite"/>
    </source>
</evidence>
<dbReference type="EMBL" id="PRDG01000001">
    <property type="protein sequence ID" value="MBP2622750.1"/>
    <property type="molecule type" value="Genomic_DNA"/>
</dbReference>
<proteinExistence type="predicted"/>
<dbReference type="Pfam" id="PF06265">
    <property type="entry name" value="YutD-like"/>
    <property type="match status" value="1"/>
</dbReference>
<dbReference type="InterPro" id="IPR009370">
    <property type="entry name" value="YutD-like"/>
</dbReference>
<reference evidence="2 3" key="1">
    <citation type="submission" date="2018-02" db="EMBL/GenBank/DDBJ databases">
        <title>Draft genome sequence of Streptococcus oricebi CCUG 70868T type strain.</title>
        <authorList>
            <person name="Mendez V."/>
            <person name="Salva-Serra F."/>
            <person name="Jaen-Luchoro D."/>
            <person name="Gonzales-Siles L."/>
            <person name="Karlsson R."/>
            <person name="Engstrom-Jakobsson H."/>
            <person name="Busquets A."/>
            <person name="Gomila M."/>
            <person name="Pineiro-Iglesias B."/>
            <person name="Bennasar-Figueras A."/>
            <person name="Seeger M."/>
            <person name="Moore E."/>
        </authorList>
    </citation>
    <scope>NUCLEOTIDE SEQUENCE [LARGE SCALE GENOMIC DNA]</scope>
    <source>
        <strain evidence="2 3">CCUG 70868</strain>
    </source>
</reference>
<dbReference type="PIRSF" id="PIRSF012565">
    <property type="entry name" value="DUF1027"/>
    <property type="match status" value="1"/>
</dbReference>
<feature type="compositionally biased region" description="Basic and acidic residues" evidence="1">
    <location>
        <begin position="142"/>
        <end position="156"/>
    </location>
</feature>
<dbReference type="InterPro" id="IPR038141">
    <property type="entry name" value="YutD-like_sf"/>
</dbReference>
<evidence type="ECO:0000313" key="2">
    <source>
        <dbReference type="EMBL" id="MBP2622750.1"/>
    </source>
</evidence>
<gene>
    <name evidence="2" type="ORF">C4K46_02215</name>
</gene>
<dbReference type="RefSeq" id="WP_209626905.1">
    <property type="nucleotide sequence ID" value="NZ_PRDG01000001.1"/>
</dbReference>
<comment type="caution">
    <text evidence="2">The sequence shown here is derived from an EMBL/GenBank/DDBJ whole genome shotgun (WGS) entry which is preliminary data.</text>
</comment>
<feature type="region of interest" description="Disordered" evidence="1">
    <location>
        <begin position="116"/>
        <end position="187"/>
    </location>
</feature>
<evidence type="ECO:0000313" key="3">
    <source>
        <dbReference type="Proteomes" id="UP001519296"/>
    </source>
</evidence>